<dbReference type="InterPro" id="IPR017871">
    <property type="entry name" value="ABC_transporter-like_CS"/>
</dbReference>
<dbReference type="InterPro" id="IPR015854">
    <property type="entry name" value="ABC_transpr_LolD-like"/>
</dbReference>
<dbReference type="CDD" id="cd03255">
    <property type="entry name" value="ABC_MJ0796_LolCDE_FtsE"/>
    <property type="match status" value="1"/>
</dbReference>
<dbReference type="EMBL" id="DQWE01000242">
    <property type="protein sequence ID" value="HDI83137.1"/>
    <property type="molecule type" value="Genomic_DNA"/>
</dbReference>
<comment type="similarity">
    <text evidence="1">Belongs to the ABC transporter superfamily.</text>
</comment>
<evidence type="ECO:0000256" key="3">
    <source>
        <dbReference type="ARBA" id="ARBA00022741"/>
    </source>
</evidence>
<dbReference type="FunFam" id="3.40.50.300:FF:000032">
    <property type="entry name" value="Export ABC transporter ATP-binding protein"/>
    <property type="match status" value="1"/>
</dbReference>
<dbReference type="InterPro" id="IPR027417">
    <property type="entry name" value="P-loop_NTPase"/>
</dbReference>
<dbReference type="SMART" id="SM00382">
    <property type="entry name" value="AAA"/>
    <property type="match status" value="1"/>
</dbReference>
<evidence type="ECO:0000256" key="1">
    <source>
        <dbReference type="ARBA" id="ARBA00005417"/>
    </source>
</evidence>
<keyword evidence="2" id="KW-0813">Transport</keyword>
<dbReference type="Pfam" id="PF00005">
    <property type="entry name" value="ABC_tran"/>
    <property type="match status" value="1"/>
</dbReference>
<dbReference type="InterPro" id="IPR003593">
    <property type="entry name" value="AAA+_ATPase"/>
</dbReference>
<dbReference type="PANTHER" id="PTHR24220">
    <property type="entry name" value="IMPORT ATP-BINDING PROTEIN"/>
    <property type="match status" value="1"/>
</dbReference>
<dbReference type="PANTHER" id="PTHR24220:SF689">
    <property type="entry name" value="LIPOPROTEIN-RELEASING SYSTEM ATP-BINDING PROTEIN LOLD"/>
    <property type="match status" value="1"/>
</dbReference>
<accession>A0A7C0VB77</accession>
<dbReference type="PROSITE" id="PS00211">
    <property type="entry name" value="ABC_TRANSPORTER_1"/>
    <property type="match status" value="1"/>
</dbReference>
<dbReference type="AlphaFoldDB" id="A0A7C0VB77"/>
<evidence type="ECO:0000313" key="6">
    <source>
        <dbReference type="EMBL" id="HDI83137.1"/>
    </source>
</evidence>
<reference evidence="6" key="1">
    <citation type="journal article" date="2020" name="mSystems">
        <title>Genome- and Community-Level Interaction Insights into Carbon Utilization and Element Cycling Functions of Hydrothermarchaeota in Hydrothermal Sediment.</title>
        <authorList>
            <person name="Zhou Z."/>
            <person name="Liu Y."/>
            <person name="Xu W."/>
            <person name="Pan J."/>
            <person name="Luo Z.H."/>
            <person name="Li M."/>
        </authorList>
    </citation>
    <scope>NUCLEOTIDE SEQUENCE [LARGE SCALE GENOMIC DNA]</scope>
    <source>
        <strain evidence="6">HyVt-102</strain>
    </source>
</reference>
<dbReference type="GO" id="GO:0005886">
    <property type="term" value="C:plasma membrane"/>
    <property type="evidence" value="ECO:0007669"/>
    <property type="project" value="TreeGrafter"/>
</dbReference>
<gene>
    <name evidence="6" type="ORF">ENF18_05040</name>
</gene>
<dbReference type="SUPFAM" id="SSF52540">
    <property type="entry name" value="P-loop containing nucleoside triphosphate hydrolases"/>
    <property type="match status" value="1"/>
</dbReference>
<evidence type="ECO:0000256" key="2">
    <source>
        <dbReference type="ARBA" id="ARBA00022448"/>
    </source>
</evidence>
<keyword evidence="4 6" id="KW-0067">ATP-binding</keyword>
<dbReference type="GO" id="GO:0016887">
    <property type="term" value="F:ATP hydrolysis activity"/>
    <property type="evidence" value="ECO:0007669"/>
    <property type="project" value="InterPro"/>
</dbReference>
<evidence type="ECO:0000256" key="4">
    <source>
        <dbReference type="ARBA" id="ARBA00022840"/>
    </source>
</evidence>
<name>A0A7C0VB77_UNCW3</name>
<keyword evidence="3" id="KW-0547">Nucleotide-binding</keyword>
<dbReference type="InterPro" id="IPR017911">
    <property type="entry name" value="MacB-like_ATP-bd"/>
</dbReference>
<feature type="domain" description="ABC transporter" evidence="5">
    <location>
        <begin position="5"/>
        <end position="222"/>
    </location>
</feature>
<dbReference type="Proteomes" id="UP000885847">
    <property type="component" value="Unassembled WGS sequence"/>
</dbReference>
<dbReference type="GO" id="GO:0022857">
    <property type="term" value="F:transmembrane transporter activity"/>
    <property type="evidence" value="ECO:0007669"/>
    <property type="project" value="TreeGrafter"/>
</dbReference>
<sequence length="222" mass="24467">MSEILRLVDVKKSFITDVERIDVLKGIDLTIKRGKRISITGPSGSGKSTLLHIMGGLEHPSSGDVIFQGSPLYQRSEEDISYIRNRSFGFVFQFHHLLQDFTALENVMIPALIAGEGLKTAEEKAKGLLERFGLGGRLNHKPAKLSGGERQRVAIARALINSPDVLFLDEPTGNLDPEHSQEVLDVIRALESVSIVIVTHDTGVAKLCENRYNLKNGILEEV</sequence>
<organism evidence="6">
    <name type="scientific">candidate division WOR-3 bacterium</name>
    <dbReference type="NCBI Taxonomy" id="2052148"/>
    <lineage>
        <taxon>Bacteria</taxon>
        <taxon>Bacteria division WOR-3</taxon>
    </lineage>
</organism>
<proteinExistence type="inferred from homology"/>
<dbReference type="InterPro" id="IPR003439">
    <property type="entry name" value="ABC_transporter-like_ATP-bd"/>
</dbReference>
<dbReference type="Gene3D" id="3.40.50.300">
    <property type="entry name" value="P-loop containing nucleotide triphosphate hydrolases"/>
    <property type="match status" value="1"/>
</dbReference>
<evidence type="ECO:0000259" key="5">
    <source>
        <dbReference type="PROSITE" id="PS50893"/>
    </source>
</evidence>
<dbReference type="GO" id="GO:0098796">
    <property type="term" value="C:membrane protein complex"/>
    <property type="evidence" value="ECO:0007669"/>
    <property type="project" value="UniProtKB-ARBA"/>
</dbReference>
<protein>
    <submittedName>
        <fullName evidence="6">ABC transporter ATP-binding protein</fullName>
    </submittedName>
</protein>
<comment type="caution">
    <text evidence="6">The sequence shown here is derived from an EMBL/GenBank/DDBJ whole genome shotgun (WGS) entry which is preliminary data.</text>
</comment>
<dbReference type="GO" id="GO:0005524">
    <property type="term" value="F:ATP binding"/>
    <property type="evidence" value="ECO:0007669"/>
    <property type="project" value="UniProtKB-KW"/>
</dbReference>
<dbReference type="PROSITE" id="PS50893">
    <property type="entry name" value="ABC_TRANSPORTER_2"/>
    <property type="match status" value="1"/>
</dbReference>